<dbReference type="Proteomes" id="UP000521379">
    <property type="component" value="Unassembled WGS sequence"/>
</dbReference>
<evidence type="ECO:0000313" key="2">
    <source>
        <dbReference type="Proteomes" id="UP000521379"/>
    </source>
</evidence>
<accession>A0A846U122</accession>
<keyword evidence="2" id="KW-1185">Reference proteome</keyword>
<protein>
    <recommendedName>
        <fullName evidence="3">DUF2470 domain-containing protein</fullName>
    </recommendedName>
</protein>
<dbReference type="RefSeq" id="WP_119932520.1">
    <property type="nucleotide sequence ID" value="NZ_JAAVUN010000001.1"/>
</dbReference>
<evidence type="ECO:0000313" key="1">
    <source>
        <dbReference type="EMBL" id="NKE08411.1"/>
    </source>
</evidence>
<comment type="caution">
    <text evidence="1">The sequence shown here is derived from an EMBL/GenBank/DDBJ whole genome shotgun (WGS) entry which is preliminary data.</text>
</comment>
<organism evidence="1 2">
    <name type="scientific">Kocuria subflava</name>
    <dbReference type="NCBI Taxonomy" id="1736139"/>
    <lineage>
        <taxon>Bacteria</taxon>
        <taxon>Bacillati</taxon>
        <taxon>Actinomycetota</taxon>
        <taxon>Actinomycetes</taxon>
        <taxon>Micrococcales</taxon>
        <taxon>Micrococcaceae</taxon>
        <taxon>Kocuria</taxon>
    </lineage>
</organism>
<dbReference type="EMBL" id="JAAVUN010000001">
    <property type="protein sequence ID" value="NKE08411.1"/>
    <property type="molecule type" value="Genomic_DNA"/>
</dbReference>
<dbReference type="AlphaFoldDB" id="A0A846U122"/>
<gene>
    <name evidence="1" type="ORF">GTW58_00280</name>
</gene>
<sequence>MSTPQERASTQSHPAGALTANAQPCHLDQAATHVAARLLNGAGQATVVCHDGQRGYTLDTMFHGSGADGRRYLVAAPDDDAWPAMEVGRPLRVAMTIKSDAPIAEIRMNTAELTGHVMLTRCSESEELDVLAEGPLPSDVARTLACWPGAQLWHVEPLRMTAHHVHGSHALDHEALKPRPAWPTPAQEDEVVEAMRCTWGTYLTEIVPHLRAAATVTASFPDAPGDAHCATGRAYPVAVTDREVAFLMAEGAQRETIVVPLGQTVDSAEALLHRLDSVVARYA</sequence>
<name>A0A846U122_9MICC</name>
<reference evidence="1 2" key="1">
    <citation type="submission" date="2020-02" db="EMBL/GenBank/DDBJ databases">
        <authorList>
            <person name="Sun Q."/>
        </authorList>
    </citation>
    <scope>NUCLEOTIDE SEQUENCE [LARGE SCALE GENOMIC DNA]</scope>
    <source>
        <strain evidence="1 2">YIM 13062</strain>
    </source>
</reference>
<proteinExistence type="predicted"/>
<evidence type="ECO:0008006" key="3">
    <source>
        <dbReference type="Google" id="ProtNLM"/>
    </source>
</evidence>